<protein>
    <recommendedName>
        <fullName evidence="4">Zinc finger GRF-type domain-containing protein</fullName>
    </recommendedName>
</protein>
<reference evidence="2 3" key="1">
    <citation type="submission" date="2019-01" db="EMBL/GenBank/DDBJ databases">
        <title>Sequencing of cultivated peanut Arachis hypogaea provides insights into genome evolution and oil improvement.</title>
        <authorList>
            <person name="Chen X."/>
        </authorList>
    </citation>
    <scope>NUCLEOTIDE SEQUENCE [LARGE SCALE GENOMIC DNA]</scope>
    <source>
        <strain evidence="3">cv. Fuhuasheng</strain>
        <tissue evidence="2">Leaves</tissue>
    </source>
</reference>
<accession>A0A445CRZ0</accession>
<comment type="caution">
    <text evidence="2">The sequence shown here is derived from an EMBL/GenBank/DDBJ whole genome shotgun (WGS) entry which is preliminary data.</text>
</comment>
<evidence type="ECO:0000256" key="1">
    <source>
        <dbReference type="SAM" id="MobiDB-lite"/>
    </source>
</evidence>
<evidence type="ECO:0000313" key="2">
    <source>
        <dbReference type="EMBL" id="RYR53678.1"/>
    </source>
</evidence>
<feature type="region of interest" description="Disordered" evidence="1">
    <location>
        <begin position="1"/>
        <end position="35"/>
    </location>
</feature>
<evidence type="ECO:0000313" key="3">
    <source>
        <dbReference type="Proteomes" id="UP000289738"/>
    </source>
</evidence>
<dbReference type="EMBL" id="SDMP01000006">
    <property type="protein sequence ID" value="RYR53678.1"/>
    <property type="molecule type" value="Genomic_DNA"/>
</dbReference>
<organism evidence="2 3">
    <name type="scientific">Arachis hypogaea</name>
    <name type="common">Peanut</name>
    <dbReference type="NCBI Taxonomy" id="3818"/>
    <lineage>
        <taxon>Eukaryota</taxon>
        <taxon>Viridiplantae</taxon>
        <taxon>Streptophyta</taxon>
        <taxon>Embryophyta</taxon>
        <taxon>Tracheophyta</taxon>
        <taxon>Spermatophyta</taxon>
        <taxon>Magnoliopsida</taxon>
        <taxon>eudicotyledons</taxon>
        <taxon>Gunneridae</taxon>
        <taxon>Pentapetalae</taxon>
        <taxon>rosids</taxon>
        <taxon>fabids</taxon>
        <taxon>Fabales</taxon>
        <taxon>Fabaceae</taxon>
        <taxon>Papilionoideae</taxon>
        <taxon>50 kb inversion clade</taxon>
        <taxon>dalbergioids sensu lato</taxon>
        <taxon>Dalbergieae</taxon>
        <taxon>Pterocarpus clade</taxon>
        <taxon>Arachis</taxon>
    </lineage>
</organism>
<feature type="compositionally biased region" description="Low complexity" evidence="1">
    <location>
        <begin position="21"/>
        <end position="30"/>
    </location>
</feature>
<sequence>MSNSREYGSGRDVSNDEDRSISVSSVGSAGARKKKRFVTQKCNCGIYAILFMLSTQSNPNRLFFGCPYFKEQINDHNLRDWNPKQNHLLDAAISMEEKVTKLEDRVFGLELQMKNSRHVKCIRG</sequence>
<proteinExistence type="predicted"/>
<evidence type="ECO:0008006" key="4">
    <source>
        <dbReference type="Google" id="ProtNLM"/>
    </source>
</evidence>
<gene>
    <name evidence="2" type="ORF">Ahy_A06g028888</name>
</gene>
<keyword evidence="3" id="KW-1185">Reference proteome</keyword>
<name>A0A445CRZ0_ARAHY</name>
<dbReference type="Proteomes" id="UP000289738">
    <property type="component" value="Chromosome A06"/>
</dbReference>
<dbReference type="AlphaFoldDB" id="A0A445CRZ0"/>